<evidence type="ECO:0000256" key="2">
    <source>
        <dbReference type="ARBA" id="ARBA00023274"/>
    </source>
</evidence>
<evidence type="ECO:0000259" key="3">
    <source>
        <dbReference type="SMART" id="SM00651"/>
    </source>
</evidence>
<dbReference type="PANTHER" id="PTHR10553:SF26">
    <property type="entry name" value="SMALL NUCLEAR RIBONUCLEOPROTEIN G-RELATED"/>
    <property type="match status" value="1"/>
</dbReference>
<dbReference type="GO" id="GO:0005689">
    <property type="term" value="C:U12-type spliceosomal complex"/>
    <property type="evidence" value="ECO:0007669"/>
    <property type="project" value="TreeGrafter"/>
</dbReference>
<dbReference type="GO" id="GO:0071013">
    <property type="term" value="C:catalytic step 2 spliceosome"/>
    <property type="evidence" value="ECO:0007669"/>
    <property type="project" value="TreeGrafter"/>
</dbReference>
<protein>
    <recommendedName>
        <fullName evidence="3">Sm domain-containing protein</fullName>
    </recommendedName>
</protein>
<dbReference type="GO" id="GO:0005682">
    <property type="term" value="C:U5 snRNP"/>
    <property type="evidence" value="ECO:0007669"/>
    <property type="project" value="TreeGrafter"/>
</dbReference>
<evidence type="ECO:0000256" key="1">
    <source>
        <dbReference type="ARBA" id="ARBA00006850"/>
    </source>
</evidence>
<dbReference type="GO" id="GO:0071011">
    <property type="term" value="C:precatalytic spliceosome"/>
    <property type="evidence" value="ECO:0007669"/>
    <property type="project" value="TreeGrafter"/>
</dbReference>
<dbReference type="Ensembl" id="ENSCHIT00010041838.1">
    <property type="protein sequence ID" value="ENSCHIP00010029692.1"/>
    <property type="gene ID" value="ENSCHIG00010022094.1"/>
</dbReference>
<reference evidence="4" key="2">
    <citation type="submission" date="2025-08" db="UniProtKB">
        <authorList>
            <consortium name="Ensembl"/>
        </authorList>
    </citation>
    <scope>IDENTIFICATION</scope>
</reference>
<dbReference type="GO" id="GO:0034719">
    <property type="term" value="C:SMN-Sm protein complex"/>
    <property type="evidence" value="ECO:0007669"/>
    <property type="project" value="TreeGrafter"/>
</dbReference>
<organism evidence="4">
    <name type="scientific">Capra hircus</name>
    <name type="common">Goat</name>
    <dbReference type="NCBI Taxonomy" id="9925"/>
    <lineage>
        <taxon>Eukaryota</taxon>
        <taxon>Metazoa</taxon>
        <taxon>Chordata</taxon>
        <taxon>Craniata</taxon>
        <taxon>Vertebrata</taxon>
        <taxon>Euteleostomi</taxon>
        <taxon>Mammalia</taxon>
        <taxon>Eutheria</taxon>
        <taxon>Laurasiatheria</taxon>
        <taxon>Artiodactyla</taxon>
        <taxon>Ruminantia</taxon>
        <taxon>Pecora</taxon>
        <taxon>Bovidae</taxon>
        <taxon>Caprinae</taxon>
        <taxon>Capra</taxon>
    </lineage>
</organism>
<dbReference type="GO" id="GO:0000398">
    <property type="term" value="P:mRNA splicing, via spliceosome"/>
    <property type="evidence" value="ECO:0007669"/>
    <property type="project" value="TreeGrafter"/>
</dbReference>
<accession>A0A8C2RJL6</accession>
<comment type="similarity">
    <text evidence="1">Belongs to the snRNP Sm proteins family.</text>
</comment>
<dbReference type="InterPro" id="IPR001163">
    <property type="entry name" value="Sm_dom_euk/arc"/>
</dbReference>
<dbReference type="GO" id="GO:0043186">
    <property type="term" value="C:P granule"/>
    <property type="evidence" value="ECO:0007669"/>
    <property type="project" value="TreeGrafter"/>
</dbReference>
<dbReference type="GO" id="GO:0005687">
    <property type="term" value="C:U4 snRNP"/>
    <property type="evidence" value="ECO:0007669"/>
    <property type="project" value="TreeGrafter"/>
</dbReference>
<dbReference type="AlphaFoldDB" id="A0A8C2RJL6"/>
<dbReference type="GO" id="GO:0003723">
    <property type="term" value="F:RNA binding"/>
    <property type="evidence" value="ECO:0007669"/>
    <property type="project" value="TreeGrafter"/>
</dbReference>
<dbReference type="GO" id="GO:0005685">
    <property type="term" value="C:U1 snRNP"/>
    <property type="evidence" value="ECO:0007669"/>
    <property type="project" value="TreeGrafter"/>
</dbReference>
<evidence type="ECO:0000313" key="4">
    <source>
        <dbReference type="Ensembl" id="ENSCHIP00010029692.1"/>
    </source>
</evidence>
<dbReference type="InterPro" id="IPR044641">
    <property type="entry name" value="Lsm7/SmG-like"/>
</dbReference>
<dbReference type="GO" id="GO:0097526">
    <property type="term" value="C:spliceosomal tri-snRNP complex"/>
    <property type="evidence" value="ECO:0007669"/>
    <property type="project" value="TreeGrafter"/>
</dbReference>
<dbReference type="GO" id="GO:0005686">
    <property type="term" value="C:U2 snRNP"/>
    <property type="evidence" value="ECO:0007669"/>
    <property type="project" value="TreeGrafter"/>
</dbReference>
<dbReference type="SUPFAM" id="SSF50182">
    <property type="entry name" value="Sm-like ribonucleoproteins"/>
    <property type="match status" value="1"/>
</dbReference>
<dbReference type="Pfam" id="PF01423">
    <property type="entry name" value="LSM"/>
    <property type="match status" value="1"/>
</dbReference>
<reference evidence="4" key="1">
    <citation type="submission" date="2019-03" db="EMBL/GenBank/DDBJ databases">
        <title>Genome sequencing and reference-guided assembly of Black Bengal Goat (Capra hircus).</title>
        <authorList>
            <person name="Siddiki A.Z."/>
            <person name="Baten A."/>
            <person name="Billah M."/>
            <person name="Alam M.A.U."/>
            <person name="Shawrob K.S.M."/>
            <person name="Saha S."/>
            <person name="Chowdhury M."/>
            <person name="Rahman A.H."/>
            <person name="Stear M."/>
            <person name="Miah G."/>
            <person name="Das G.B."/>
            <person name="Hossain M.M."/>
            <person name="Kumkum M."/>
            <person name="Islam M.S."/>
            <person name="Mollah A.M."/>
            <person name="Ahsan A."/>
            <person name="Tusar F."/>
            <person name="Khan M.K.I."/>
        </authorList>
    </citation>
    <scope>NUCLEOTIDE SEQUENCE [LARGE SCALE GENOMIC DNA]</scope>
</reference>
<dbReference type="PANTHER" id="PTHR10553">
    <property type="entry name" value="SMALL NUCLEAR RIBONUCLEOPROTEIN"/>
    <property type="match status" value="1"/>
</dbReference>
<dbReference type="GO" id="GO:0071004">
    <property type="term" value="C:U2-type prespliceosome"/>
    <property type="evidence" value="ECO:0007669"/>
    <property type="project" value="TreeGrafter"/>
</dbReference>
<dbReference type="SMART" id="SM00651">
    <property type="entry name" value="Sm"/>
    <property type="match status" value="1"/>
</dbReference>
<dbReference type="Gene3D" id="2.30.30.100">
    <property type="match status" value="1"/>
</dbReference>
<sequence>MSKAHSPELKIFMDKKLLKLNGGRYVQGILWGFDPFMNVVVDQCVEMATSGNRTILEWRLIHFLNNISLIQGNSTIMLEAIPVYQFHHTHVGTSMNNGCAHQRNQLLPCIPFPHFTRKIGSGRFP</sequence>
<feature type="domain" description="Sm" evidence="3">
    <location>
        <begin position="7"/>
        <end position="72"/>
    </location>
</feature>
<keyword evidence="2" id="KW-0687">Ribonucleoprotein</keyword>
<dbReference type="InterPro" id="IPR010920">
    <property type="entry name" value="LSM_dom_sf"/>
</dbReference>
<proteinExistence type="inferred from homology"/>
<name>A0A8C2RJL6_CAPHI</name>